<protein>
    <submittedName>
        <fullName evidence="4">DUF971 family protein</fullName>
    </submittedName>
</protein>
<accession>A0A366ECD2</accession>
<dbReference type="Proteomes" id="UP000252893">
    <property type="component" value="Unassembled WGS sequence"/>
</dbReference>
<dbReference type="InterPro" id="IPR038492">
    <property type="entry name" value="GBBH-like_N_sf"/>
</dbReference>
<dbReference type="Gene3D" id="3.30.2020.30">
    <property type="match status" value="1"/>
</dbReference>
<dbReference type="Pfam" id="PF06155">
    <property type="entry name" value="GBBH-like_N"/>
    <property type="match status" value="1"/>
</dbReference>
<gene>
    <name evidence="4" type="ORF">DFR47_101697</name>
</gene>
<keyword evidence="1" id="KW-0479">Metal-binding</keyword>
<evidence type="ECO:0000256" key="1">
    <source>
        <dbReference type="ARBA" id="ARBA00022723"/>
    </source>
</evidence>
<name>A0A366ECD2_9HYPH</name>
<dbReference type="GO" id="GO:0046872">
    <property type="term" value="F:metal ion binding"/>
    <property type="evidence" value="ECO:0007669"/>
    <property type="project" value="UniProtKB-KW"/>
</dbReference>
<evidence type="ECO:0000313" key="5">
    <source>
        <dbReference type="Proteomes" id="UP000252893"/>
    </source>
</evidence>
<dbReference type="InterPro" id="IPR010376">
    <property type="entry name" value="GBBH-like_N"/>
</dbReference>
<dbReference type="EMBL" id="QNRH01000001">
    <property type="protein sequence ID" value="RBO99088.1"/>
    <property type="molecule type" value="Genomic_DNA"/>
</dbReference>
<evidence type="ECO:0000259" key="3">
    <source>
        <dbReference type="Pfam" id="PF06155"/>
    </source>
</evidence>
<keyword evidence="2" id="KW-0408">Iron</keyword>
<proteinExistence type="predicted"/>
<evidence type="ECO:0000313" key="4">
    <source>
        <dbReference type="EMBL" id="RBO99088.1"/>
    </source>
</evidence>
<organism evidence="4 5">
    <name type="scientific">Pseudochrobactrum asaccharolyticum</name>
    <dbReference type="NCBI Taxonomy" id="354351"/>
    <lineage>
        <taxon>Bacteria</taxon>
        <taxon>Pseudomonadati</taxon>
        <taxon>Pseudomonadota</taxon>
        <taxon>Alphaproteobacteria</taxon>
        <taxon>Hyphomicrobiales</taxon>
        <taxon>Brucellaceae</taxon>
        <taxon>Pseudochrobactrum</taxon>
    </lineage>
</organism>
<keyword evidence="5" id="KW-1185">Reference proteome</keyword>
<dbReference type="AlphaFoldDB" id="A0A366ECD2"/>
<reference evidence="4 5" key="1">
    <citation type="submission" date="2018-06" db="EMBL/GenBank/DDBJ databases">
        <title>Genomic Encyclopedia of Type Strains, Phase IV (KMG-IV): sequencing the most valuable type-strain genomes for metagenomic binning, comparative biology and taxonomic classification.</title>
        <authorList>
            <person name="Goeker M."/>
        </authorList>
    </citation>
    <scope>NUCLEOTIDE SEQUENCE [LARGE SCALE GENOMIC DNA]</scope>
    <source>
        <strain evidence="4 5">DSM 25619</strain>
    </source>
</reference>
<sequence>MNMVDHSMSDIWPEELRVSQDRKTLSVTFNNGHNYSFPAEMLRVLSPSAEVQGHSPEQRVTVPGKINVGIMKIDPVGNYAVRISFDDMHDTGLFTWIYLHQLGEEYETRWQGYLDELKEKNLSREPKFH</sequence>
<dbReference type="PANTHER" id="PTHR35303:SF5">
    <property type="entry name" value="OS02G0197800 PROTEIN"/>
    <property type="match status" value="1"/>
</dbReference>
<dbReference type="PANTHER" id="PTHR35303">
    <property type="entry name" value="OS02G0197800 PROTEIN"/>
    <property type="match status" value="1"/>
</dbReference>
<feature type="domain" description="Gamma-butyrobetaine hydroxylase-like N-terminal" evidence="3">
    <location>
        <begin position="17"/>
        <end position="100"/>
    </location>
</feature>
<evidence type="ECO:0000256" key="2">
    <source>
        <dbReference type="ARBA" id="ARBA00023004"/>
    </source>
</evidence>
<comment type="caution">
    <text evidence="4">The sequence shown here is derived from an EMBL/GenBank/DDBJ whole genome shotgun (WGS) entry which is preliminary data.</text>
</comment>